<dbReference type="CDD" id="cd01437">
    <property type="entry name" value="parp_like"/>
    <property type="match status" value="1"/>
</dbReference>
<dbReference type="CDD" id="cd17726">
    <property type="entry name" value="BRCT_PARP4_like"/>
    <property type="match status" value="1"/>
</dbReference>
<dbReference type="KEGG" id="xtr:100170623"/>
<dbReference type="GO" id="GO:0016779">
    <property type="term" value="F:nucleotidyltransferase activity"/>
    <property type="evidence" value="ECO:0007669"/>
    <property type="project" value="UniProtKB-KW"/>
</dbReference>
<name>A0A8J1J5J4_XENTR</name>
<dbReference type="Pfam" id="PF00644">
    <property type="entry name" value="PARP"/>
    <property type="match status" value="1"/>
</dbReference>
<evidence type="ECO:0000259" key="13">
    <source>
        <dbReference type="PROSITE" id="PS51060"/>
    </source>
</evidence>
<dbReference type="Gene3D" id="3.40.50.10190">
    <property type="entry name" value="BRCT domain"/>
    <property type="match status" value="1"/>
</dbReference>
<dbReference type="InterPro" id="IPR036465">
    <property type="entry name" value="vWFA_dom_sf"/>
</dbReference>
<dbReference type="PANTHER" id="PTHR46530:SF2">
    <property type="entry name" value="POLY [ADP-RIBOSE] POLYMERASE"/>
    <property type="match status" value="1"/>
</dbReference>
<dbReference type="RefSeq" id="XP_031753138.1">
    <property type="nucleotide sequence ID" value="XM_031897278.1"/>
</dbReference>
<dbReference type="InterPro" id="IPR058904">
    <property type="entry name" value="PARP4_MVP-ID"/>
</dbReference>
<dbReference type="InterPro" id="IPR036616">
    <property type="entry name" value="Poly(ADP-ribose)pol_reg_dom_sf"/>
</dbReference>
<accession>A0A8J1J5J4</accession>
<dbReference type="InterPro" id="IPR001357">
    <property type="entry name" value="BRCT_dom"/>
</dbReference>
<dbReference type="CTD" id="100170623"/>
<keyword evidence="3 8" id="KW-0808">Transferase</keyword>
<keyword evidence="5 8" id="KW-0520">NAD</keyword>
<reference evidence="16" key="1">
    <citation type="submission" date="2025-08" db="UniProtKB">
        <authorList>
            <consortium name="RefSeq"/>
        </authorList>
    </citation>
    <scope>IDENTIFICATION</scope>
    <source>
        <strain evidence="16">Nigerian</strain>
        <tissue evidence="16">Liver and blood</tissue>
    </source>
</reference>
<protein>
    <recommendedName>
        <fullName evidence="8">Poly [ADP-ribose] polymerase</fullName>
        <shortName evidence="8">PARP</shortName>
        <ecNumber evidence="8">2.4.2.-</ecNumber>
    </recommendedName>
</protein>
<evidence type="ECO:0000256" key="1">
    <source>
        <dbReference type="ARBA" id="ARBA00004123"/>
    </source>
</evidence>
<evidence type="ECO:0000256" key="8">
    <source>
        <dbReference type="RuleBase" id="RU362114"/>
    </source>
</evidence>
<evidence type="ECO:0000256" key="5">
    <source>
        <dbReference type="ARBA" id="ARBA00023027"/>
    </source>
</evidence>
<evidence type="ECO:0000313" key="15">
    <source>
        <dbReference type="Proteomes" id="UP000008143"/>
    </source>
</evidence>
<dbReference type="Pfam" id="PF26156">
    <property type="entry name" value="PARP4_MVP-ID"/>
    <property type="match status" value="1"/>
</dbReference>
<keyword evidence="4" id="KW-0548">Nucleotidyltransferase</keyword>
<evidence type="ECO:0000256" key="7">
    <source>
        <dbReference type="ARBA" id="ARBA00024347"/>
    </source>
</evidence>
<evidence type="ECO:0000256" key="6">
    <source>
        <dbReference type="ARBA" id="ARBA00023242"/>
    </source>
</evidence>
<evidence type="ECO:0000256" key="4">
    <source>
        <dbReference type="ARBA" id="ARBA00022695"/>
    </source>
</evidence>
<dbReference type="Gene3D" id="3.40.50.410">
    <property type="entry name" value="von Willebrand factor, type A domain"/>
    <property type="match status" value="1"/>
</dbReference>
<keyword evidence="15" id="KW-1185">Reference proteome</keyword>
<sequence>MTVAIFSDCVFFLKLNDLSFNERKALKLTVTSNGGVISFVLNQKCTHVVVNTIGCLSSSQQKNVQKHQIPIVDSQFIWQCLEKKCLIQDYQYPTAGVKPSEKEPEGWQADPEKTVFPKKVPSLQDNDEFINRDYSEYDADTLPDPPDAEVAKYCFFQNGPIVAVLELLCIPESSSFLFQISKTICNSNGSEPDSSYMFKHTAEAACNKYEKCTEDLEKEGFKRAKRIPPKVALHTSEALQKVLLEEAINATKLSPDVGYFVESVWIEALGHLDNILARPVNSISLNDVSKAEGVLLQVRKALDTGTEPGDIRKAMAEFYRLIPHKKPLLANIDKKLLSTKQDLCQLIRDMVSVCETNSSKPNPSSLAKYQALRCQIEHVEPNTEEFHQVSQQIVENKHCEESINILKIFRVGKLSEATGFQKNLGNVKSLLHASSPRHFVGILSRGLLLPKNVEDDLGLKRTDIGNLGSGIYFSDSISTSVKYSEPSVTNGARLLLVCEVALGNCKDLYKRDFSLTGAPSGFNSVHGVRQMPGRKSDFEDDEFVVYKKDQIKMRYAVQFCTDKDQVNMERDKLSVQFEPMEEDVGEEPVQVEDLMLENLPEPQSINGGLQSVHGNQIPLENIHVKGKMMDLVAEVILFQTYINKSSVPIEAKYVFPLDGTAAVCGFEAFINGKHVIGEVKEKEQAHKEYRAAISEGHGAYLMDQDAADVFTVSVGNLPPNATVIIKITYITELILEYGSVIFNIPGTVASWQKDKALKENTQDTVEKVCVEESGVPQGCFSLEMSVEMSFKIENVLSFTHSISTKKTDCKAVIATKKDSSLDDEGFQLRVYLESSFLESSWNQPRMWVEKHPKEDSEACMLVFLPSFKTSIQSWDLTILLDCSNSMESTFQSAKRIALLAASSLNPWHNINIISFGTGHKEFSIRPKESQNLIPELEQFIKMAKPNMGNTELWKPLQSLCLLAPPSDMHNVLLISDGHIQNESLVFQILKKNAGKVRLFTCGVGATANRHMLRCLAQYGAGFFEFFEDKSKSSWKKKMEAQLERMDSPACTSASVKWMQFSDNDPEPVQAPAHIPALFNRSFLLVYGFAPRCTQAKLQALIDDNELDTMVSTTELQKTRGTMLHKLTARAVIKDYEDGILHEKEHEHEMKKQQMKSFIIELSKKYSIVTQFTSFVAVEKRDAQEKPKDYVPNVLEIISTEDVDILPYMMWETQEEDQAAVLQEEDMQEEEEEYMDQEAPDLSGSDLDDYRLPLSGSDSDDYCCYMADFELAKSKKKAKRGPIETEEAQPFRRMRRVTTMCHMSPPRSEAQPSEHDGEREWRTLHAEQEVERIGGRHGGPHIDRGNRRGAWMPERTEPAMVEAAMPMRHMDRCGTEAQPSEHVMQERAAKPMCLMSLPRSVMQERAAEAMRHLGFRRTEIMDMLSPMPPSNAPISPSYCEKRKVHADMLEIMDMPAPTSPSYAPTSPSYLQRRKSFSLMGAAPSSAVSYAAPTFGSATAGFTSSAVSDAAPAFGSAAARPPLFGYKSSAVSDAAPGFGTVTAAQSSGFFCSAGFRFGALVPPPPPIPGGVCRFAPPPPPPVPDPLLMATGRVCRFAPPPPPPVPDPLLMATGRLRIPAGGVLSFAPPPPPPAPVPDPPPIPVDRLLMATGKPRKHAGRVRAKALFALAPSAPTSDSEVKARIAAKIRRAPPSFVPLSALQHEEGYWLLDEKLGSLLNINVNYLIDVFLSKNGIQSLGRKGKEEVLALIATLLVLQMIRTYKLVDITFKSLMKLDESFCTSPFYQTIEKSVKWARKKDEQYPGICSRLGLGKDWESATRKLLSIDPVDLSSDLYPAVV</sequence>
<dbReference type="PROSITE" id="PS51468">
    <property type="entry name" value="VIT"/>
    <property type="match status" value="1"/>
</dbReference>
<dbReference type="PROSITE" id="PS51059">
    <property type="entry name" value="PARP_CATALYTIC"/>
    <property type="match status" value="1"/>
</dbReference>
<evidence type="ECO:0000313" key="16">
    <source>
        <dbReference type="RefSeq" id="XP_031753138.1"/>
    </source>
</evidence>
<feature type="domain" description="PARP catalytic" evidence="12">
    <location>
        <begin position="363"/>
        <end position="568"/>
    </location>
</feature>
<dbReference type="OrthoDB" id="1729737at2759"/>
<evidence type="ECO:0000259" key="11">
    <source>
        <dbReference type="PROSITE" id="PS50234"/>
    </source>
</evidence>
<dbReference type="InterPro" id="IPR004102">
    <property type="entry name" value="Poly(ADP-ribose)pol_reg_dom"/>
</dbReference>
<comment type="similarity">
    <text evidence="7">Belongs to the ARTD/PARP family.</text>
</comment>
<dbReference type="GO" id="GO:0005634">
    <property type="term" value="C:nucleus"/>
    <property type="evidence" value="ECO:0007669"/>
    <property type="project" value="UniProtKB-SubCell"/>
</dbReference>
<evidence type="ECO:0000313" key="17">
    <source>
        <dbReference type="Xenbase" id="XB-GENE-29077527"/>
    </source>
</evidence>
<evidence type="ECO:0000259" key="12">
    <source>
        <dbReference type="PROSITE" id="PS51059"/>
    </source>
</evidence>
<dbReference type="Xenbase" id="XB-GENE-29077527">
    <property type="gene designation" value="parp4.2"/>
</dbReference>
<evidence type="ECO:0000256" key="2">
    <source>
        <dbReference type="ARBA" id="ARBA00022676"/>
    </source>
</evidence>
<feature type="compositionally biased region" description="Acidic residues" evidence="9">
    <location>
        <begin position="1224"/>
        <end position="1238"/>
    </location>
</feature>
<dbReference type="Pfam" id="PF08487">
    <property type="entry name" value="VIT"/>
    <property type="match status" value="1"/>
</dbReference>
<dbReference type="PROSITE" id="PS50234">
    <property type="entry name" value="VWFA"/>
    <property type="match status" value="1"/>
</dbReference>
<dbReference type="Proteomes" id="UP000008143">
    <property type="component" value="Chromosome 2"/>
</dbReference>
<keyword evidence="6" id="KW-0539">Nucleus</keyword>
<dbReference type="SMART" id="SM00327">
    <property type="entry name" value="VWA"/>
    <property type="match status" value="1"/>
</dbReference>
<dbReference type="Gene3D" id="1.20.142.10">
    <property type="entry name" value="Poly(ADP-ribose) polymerase, regulatory domain"/>
    <property type="match status" value="1"/>
</dbReference>
<evidence type="ECO:0000259" key="10">
    <source>
        <dbReference type="PROSITE" id="PS50172"/>
    </source>
</evidence>
<dbReference type="GO" id="GO:0003950">
    <property type="term" value="F:NAD+ poly-ADP-ribosyltransferase activity"/>
    <property type="evidence" value="ECO:0000318"/>
    <property type="project" value="GO_Central"/>
</dbReference>
<dbReference type="InterPro" id="IPR058905">
    <property type="entry name" value="WGR-like_PARP4"/>
</dbReference>
<dbReference type="Pfam" id="PF13768">
    <property type="entry name" value="VWA_3"/>
    <property type="match status" value="1"/>
</dbReference>
<comment type="subcellular location">
    <subcellularLocation>
        <location evidence="1">Nucleus</location>
    </subcellularLocation>
</comment>
<dbReference type="PROSITE" id="PS51060">
    <property type="entry name" value="PARP_ALPHA_HD"/>
    <property type="match status" value="1"/>
</dbReference>
<evidence type="ECO:0000256" key="3">
    <source>
        <dbReference type="ARBA" id="ARBA00022679"/>
    </source>
</evidence>
<dbReference type="SMART" id="SM00609">
    <property type="entry name" value="VIT"/>
    <property type="match status" value="1"/>
</dbReference>
<feature type="domain" description="BRCT" evidence="10">
    <location>
        <begin position="1"/>
        <end position="94"/>
    </location>
</feature>
<dbReference type="SUPFAM" id="SSF52113">
    <property type="entry name" value="BRCT domain"/>
    <property type="match status" value="1"/>
</dbReference>
<keyword evidence="2 8" id="KW-0328">Glycosyltransferase</keyword>
<dbReference type="InterPro" id="IPR002035">
    <property type="entry name" value="VWF_A"/>
</dbReference>
<dbReference type="InterPro" id="IPR036420">
    <property type="entry name" value="BRCT_dom_sf"/>
</dbReference>
<dbReference type="InterPro" id="IPR031273">
    <property type="entry name" value="PARP4"/>
</dbReference>
<dbReference type="AGR" id="Xenbase:XB-GENE-29077527"/>
<dbReference type="SUPFAM" id="SSF56399">
    <property type="entry name" value="ADP-ribosylation"/>
    <property type="match status" value="1"/>
</dbReference>
<feature type="domain" description="VWFA" evidence="11">
    <location>
        <begin position="875"/>
        <end position="1045"/>
    </location>
</feature>
<dbReference type="FunFam" id="3.90.228.10:FF:000013">
    <property type="entry name" value="Poly [ADP-ribose] polymerase"/>
    <property type="match status" value="1"/>
</dbReference>
<dbReference type="SUPFAM" id="SSF53300">
    <property type="entry name" value="vWA-like"/>
    <property type="match status" value="1"/>
</dbReference>
<organism evidence="15 16">
    <name type="scientific">Xenopus tropicalis</name>
    <name type="common">Western clawed frog</name>
    <name type="synonym">Silurana tropicalis</name>
    <dbReference type="NCBI Taxonomy" id="8364"/>
    <lineage>
        <taxon>Eukaryota</taxon>
        <taxon>Metazoa</taxon>
        <taxon>Chordata</taxon>
        <taxon>Craniata</taxon>
        <taxon>Vertebrata</taxon>
        <taxon>Euteleostomi</taxon>
        <taxon>Amphibia</taxon>
        <taxon>Batrachia</taxon>
        <taxon>Anura</taxon>
        <taxon>Pipoidea</taxon>
        <taxon>Pipidae</taxon>
        <taxon>Xenopodinae</taxon>
        <taxon>Xenopus</taxon>
        <taxon>Silurana</taxon>
    </lineage>
</organism>
<dbReference type="OMA" id="GYDSTHG"/>
<dbReference type="InterPro" id="IPR012317">
    <property type="entry name" value="Poly(ADP-ribose)pol_cat_dom"/>
</dbReference>
<feature type="domain" description="VIT" evidence="14">
    <location>
        <begin position="603"/>
        <end position="731"/>
    </location>
</feature>
<dbReference type="SMART" id="SM00292">
    <property type="entry name" value="BRCT"/>
    <property type="match status" value="1"/>
</dbReference>
<evidence type="ECO:0000259" key="14">
    <source>
        <dbReference type="PROSITE" id="PS51468"/>
    </source>
</evidence>
<dbReference type="SUPFAM" id="SSF47587">
    <property type="entry name" value="Domain of poly(ADP-ribose) polymerase"/>
    <property type="match status" value="1"/>
</dbReference>
<dbReference type="PROSITE" id="PS50172">
    <property type="entry name" value="BRCT"/>
    <property type="match status" value="1"/>
</dbReference>
<evidence type="ECO:0000256" key="9">
    <source>
        <dbReference type="SAM" id="MobiDB-lite"/>
    </source>
</evidence>
<dbReference type="EC" id="2.4.2.-" evidence="8"/>
<dbReference type="PANTHER" id="PTHR46530">
    <property type="entry name" value="PROTEIN MONO-ADP-RIBOSYLTRANSFERASE PARP4"/>
    <property type="match status" value="1"/>
</dbReference>
<gene>
    <name evidence="17" type="primary">parp4.2</name>
    <name evidence="16" type="synonym">LOC100170623</name>
</gene>
<feature type="region of interest" description="Disordered" evidence="9">
    <location>
        <begin position="1224"/>
        <end position="1245"/>
    </location>
</feature>
<dbReference type="GO" id="GO:0005737">
    <property type="term" value="C:cytoplasm"/>
    <property type="evidence" value="ECO:0000318"/>
    <property type="project" value="GO_Central"/>
</dbReference>
<dbReference type="Pfam" id="PF00533">
    <property type="entry name" value="BRCT"/>
    <property type="match status" value="1"/>
</dbReference>
<dbReference type="InterPro" id="IPR013694">
    <property type="entry name" value="VIT"/>
</dbReference>
<feature type="domain" description="PARP alpha-helical" evidence="13">
    <location>
        <begin position="240"/>
        <end position="364"/>
    </location>
</feature>
<dbReference type="Pfam" id="PF26166">
    <property type="entry name" value="WGR-like_PARP4"/>
    <property type="match status" value="1"/>
</dbReference>
<dbReference type="Gene3D" id="3.90.228.10">
    <property type="match status" value="1"/>
</dbReference>
<proteinExistence type="inferred from homology"/>